<dbReference type="OrthoDB" id="5226159at2759"/>
<dbReference type="EMBL" id="MU001635">
    <property type="protein sequence ID" value="KAF2483023.1"/>
    <property type="molecule type" value="Genomic_DNA"/>
</dbReference>
<feature type="region of interest" description="Disordered" evidence="1">
    <location>
        <begin position="136"/>
        <end position="194"/>
    </location>
</feature>
<dbReference type="GeneID" id="54470499"/>
<dbReference type="RefSeq" id="XP_033589593.1">
    <property type="nucleotide sequence ID" value="XM_033729497.1"/>
</dbReference>
<feature type="compositionally biased region" description="Basic and acidic residues" evidence="1">
    <location>
        <begin position="160"/>
        <end position="169"/>
    </location>
</feature>
<dbReference type="AlphaFoldDB" id="A0A6A6PU78"/>
<evidence type="ECO:0000313" key="2">
    <source>
        <dbReference type="EMBL" id="KAF2483023.1"/>
    </source>
</evidence>
<proteinExistence type="predicted"/>
<reference evidence="2" key="1">
    <citation type="journal article" date="2020" name="Stud. Mycol.">
        <title>101 Dothideomycetes genomes: a test case for predicting lifestyles and emergence of pathogens.</title>
        <authorList>
            <person name="Haridas S."/>
            <person name="Albert R."/>
            <person name="Binder M."/>
            <person name="Bloem J."/>
            <person name="Labutti K."/>
            <person name="Salamov A."/>
            <person name="Andreopoulos B."/>
            <person name="Baker S."/>
            <person name="Barry K."/>
            <person name="Bills G."/>
            <person name="Bluhm B."/>
            <person name="Cannon C."/>
            <person name="Castanera R."/>
            <person name="Culley D."/>
            <person name="Daum C."/>
            <person name="Ezra D."/>
            <person name="Gonzalez J."/>
            <person name="Henrissat B."/>
            <person name="Kuo A."/>
            <person name="Liang C."/>
            <person name="Lipzen A."/>
            <person name="Lutzoni F."/>
            <person name="Magnuson J."/>
            <person name="Mondo S."/>
            <person name="Nolan M."/>
            <person name="Ohm R."/>
            <person name="Pangilinan J."/>
            <person name="Park H.-J."/>
            <person name="Ramirez L."/>
            <person name="Alfaro M."/>
            <person name="Sun H."/>
            <person name="Tritt A."/>
            <person name="Yoshinaga Y."/>
            <person name="Zwiers L.-H."/>
            <person name="Turgeon B."/>
            <person name="Goodwin S."/>
            <person name="Spatafora J."/>
            <person name="Crous P."/>
            <person name="Grigoriev I."/>
        </authorList>
    </citation>
    <scope>NUCLEOTIDE SEQUENCE</scope>
    <source>
        <strain evidence="2">CBS 113389</strain>
    </source>
</reference>
<gene>
    <name evidence="2" type="ORF">BDY17DRAFT_139808</name>
</gene>
<dbReference type="Proteomes" id="UP000799767">
    <property type="component" value="Unassembled WGS sequence"/>
</dbReference>
<name>A0A6A6PU78_9PEZI</name>
<evidence type="ECO:0000313" key="3">
    <source>
        <dbReference type="Proteomes" id="UP000799767"/>
    </source>
</evidence>
<sequence length="194" mass="21574">MLQPNTFGVRMGDWLRYILSCCDEDERGEEERPALQISAPTNFRREDISIPGLTAEQQHFLREKAKSDAEKMWPNCQPLRSSPSCQFTSPAPTQPTWHNGTAPRSNTTTVLSALADCRTSGGGWDRVKAHSRKISNSLTKPSGYHHDNAATHAAFDSEDDSRYEMRALMDSRNPSTVGDGKLSGERSSLEDGEM</sequence>
<feature type="region of interest" description="Disordered" evidence="1">
    <location>
        <begin position="83"/>
        <end position="104"/>
    </location>
</feature>
<organism evidence="2 3">
    <name type="scientific">Neohortaea acidophila</name>
    <dbReference type="NCBI Taxonomy" id="245834"/>
    <lineage>
        <taxon>Eukaryota</taxon>
        <taxon>Fungi</taxon>
        <taxon>Dikarya</taxon>
        <taxon>Ascomycota</taxon>
        <taxon>Pezizomycotina</taxon>
        <taxon>Dothideomycetes</taxon>
        <taxon>Dothideomycetidae</taxon>
        <taxon>Mycosphaerellales</taxon>
        <taxon>Teratosphaeriaceae</taxon>
        <taxon>Neohortaea</taxon>
    </lineage>
</organism>
<feature type="compositionally biased region" description="Basic and acidic residues" evidence="1">
    <location>
        <begin position="182"/>
        <end position="194"/>
    </location>
</feature>
<accession>A0A6A6PU78</accession>
<protein>
    <submittedName>
        <fullName evidence="2">Uncharacterized protein</fullName>
    </submittedName>
</protein>
<evidence type="ECO:0000256" key="1">
    <source>
        <dbReference type="SAM" id="MobiDB-lite"/>
    </source>
</evidence>
<keyword evidence="3" id="KW-1185">Reference proteome</keyword>